<keyword evidence="3" id="KW-1185">Reference proteome</keyword>
<comment type="caution">
    <text evidence="2">The sequence shown here is derived from an EMBL/GenBank/DDBJ whole genome shotgun (WGS) entry which is preliminary data.</text>
</comment>
<organism evidence="2 3">
    <name type="scientific">Parnassius mnemosyne</name>
    <name type="common">clouded apollo</name>
    <dbReference type="NCBI Taxonomy" id="213953"/>
    <lineage>
        <taxon>Eukaryota</taxon>
        <taxon>Metazoa</taxon>
        <taxon>Ecdysozoa</taxon>
        <taxon>Arthropoda</taxon>
        <taxon>Hexapoda</taxon>
        <taxon>Insecta</taxon>
        <taxon>Pterygota</taxon>
        <taxon>Neoptera</taxon>
        <taxon>Endopterygota</taxon>
        <taxon>Lepidoptera</taxon>
        <taxon>Glossata</taxon>
        <taxon>Ditrysia</taxon>
        <taxon>Papilionoidea</taxon>
        <taxon>Papilionidae</taxon>
        <taxon>Parnassiinae</taxon>
        <taxon>Parnassini</taxon>
        <taxon>Parnassius</taxon>
        <taxon>Driopa</taxon>
    </lineage>
</organism>
<proteinExistence type="predicted"/>
<dbReference type="CDD" id="cd01650">
    <property type="entry name" value="RT_nLTR_like"/>
    <property type="match status" value="1"/>
</dbReference>
<dbReference type="Proteomes" id="UP001314205">
    <property type="component" value="Unassembled WGS sequence"/>
</dbReference>
<protein>
    <recommendedName>
        <fullName evidence="1">Reverse transcriptase domain-containing protein</fullName>
    </recommendedName>
</protein>
<name>A0AAV1KAA0_9NEOP</name>
<dbReference type="Pfam" id="PF00078">
    <property type="entry name" value="RVT_1"/>
    <property type="match status" value="1"/>
</dbReference>
<dbReference type="AlphaFoldDB" id="A0AAV1KAA0"/>
<dbReference type="SUPFAM" id="SSF56219">
    <property type="entry name" value="DNase I-like"/>
    <property type="match status" value="1"/>
</dbReference>
<gene>
    <name evidence="2" type="ORF">PARMNEM_LOCUS1676</name>
</gene>
<dbReference type="SUPFAM" id="SSF56672">
    <property type="entry name" value="DNA/RNA polymerases"/>
    <property type="match status" value="1"/>
</dbReference>
<dbReference type="GO" id="GO:0071897">
    <property type="term" value="P:DNA biosynthetic process"/>
    <property type="evidence" value="ECO:0007669"/>
    <property type="project" value="UniProtKB-ARBA"/>
</dbReference>
<dbReference type="InterPro" id="IPR036691">
    <property type="entry name" value="Endo/exonu/phosph_ase_sf"/>
</dbReference>
<feature type="domain" description="Reverse transcriptase" evidence="1">
    <location>
        <begin position="358"/>
        <end position="628"/>
    </location>
</feature>
<reference evidence="2 3" key="1">
    <citation type="submission" date="2023-11" db="EMBL/GenBank/DDBJ databases">
        <authorList>
            <person name="Hedman E."/>
            <person name="Englund M."/>
            <person name="Stromberg M."/>
            <person name="Nyberg Akerstrom W."/>
            <person name="Nylinder S."/>
            <person name="Jareborg N."/>
            <person name="Kallberg Y."/>
            <person name="Kronander E."/>
        </authorList>
    </citation>
    <scope>NUCLEOTIDE SEQUENCE [LARGE SCALE GENOMIC DNA]</scope>
</reference>
<evidence type="ECO:0000313" key="3">
    <source>
        <dbReference type="Proteomes" id="UP001314205"/>
    </source>
</evidence>
<dbReference type="EMBL" id="CAVLGL010000002">
    <property type="protein sequence ID" value="CAK1579780.1"/>
    <property type="molecule type" value="Genomic_DNA"/>
</dbReference>
<evidence type="ECO:0000259" key="1">
    <source>
        <dbReference type="PROSITE" id="PS50878"/>
    </source>
</evidence>
<dbReference type="Gene3D" id="3.60.10.10">
    <property type="entry name" value="Endonuclease/exonuclease/phosphatase"/>
    <property type="match status" value="1"/>
</dbReference>
<evidence type="ECO:0000313" key="2">
    <source>
        <dbReference type="EMBL" id="CAK1579780.1"/>
    </source>
</evidence>
<dbReference type="PANTHER" id="PTHR33332">
    <property type="entry name" value="REVERSE TRANSCRIPTASE DOMAIN-CONTAINING PROTEIN"/>
    <property type="match status" value="1"/>
</dbReference>
<accession>A0AAV1KAA0</accession>
<dbReference type="InterPro" id="IPR000477">
    <property type="entry name" value="RT_dom"/>
</dbReference>
<dbReference type="InterPro" id="IPR043502">
    <property type="entry name" value="DNA/RNA_pol_sf"/>
</dbReference>
<sequence>MEETLKKACKCKKTVVVCGDFNVDILENSQNALRFLNLFKSFNLQNLFCEPTRTTSTTATCLDNIFTDSDVNDKSIIKFIKSDHVGQLARFEHQHVPLPKNIVCRPITTYRLEKFKENINNKVPLLEPNTADNPNDLYGDLFGVIKYEFNNIFTKKTINTNQLKIKFSDWATPGIYKSRKKLYELYETKACTNDPQIIEHTKKYSKMFKKVCSMAKSNYIRAKIQKSDNKIKATWNVINKETCKTRSRDRSFELEIDDKHINTDAEVAIAFESFFTNAPITTTSKLKSSKTEAASLLESCVDKCSVNFDFQYIDTATVLKTFKQLNIKKTEDLWGISTNIIKSVMPAIAPYLAFIFNQCIDDKQFPTLMKYSKIIPLFKAGDKSDPSNFRPISILPALSKIFEKIIFNQLLSHFTYNKLLHEKQFGFTKGRNTTDAGVELVKHIFDAWDKKRDAIGIFCDLSKAFDCVDHETLLLKLGYYGVSNSSLSLLKSYLTGRVQKVNINDTNSSGAPLVMGVPQGSILGPLLFLIYVNDLPHFTKNLCEIVLFADDTSLIFKTDRHKELLDDVNNTLSKKVHWFTSNNLLLNAKKTKCVNFTMPNVRQIDTHITMNDESVQIVDTTVFLGMTLDSKLQWGSHISALAGRLSSAAYAVRKIRSLTDEKTARLVYFSYFHSVMSYGLMLWGSAADIETIFILQKRAIRAIYSLRPRDSLRELFKEINILTVACQYIYDNVLYVRKNLDLFKKNSDVHNYNTRNKNKLVVPKLRLHKVGNSFVGNSIKMFNKIPQDLVDMPLNKFKIEVKKCLMKKGYYKVDEYLKDKNPWSS</sequence>
<dbReference type="PROSITE" id="PS50878">
    <property type="entry name" value="RT_POL"/>
    <property type="match status" value="1"/>
</dbReference>